<reference evidence="2" key="1">
    <citation type="submission" date="2023-06" db="EMBL/GenBank/DDBJ databases">
        <title>Genomic of Agaribacillus aureum.</title>
        <authorList>
            <person name="Wang G."/>
        </authorList>
    </citation>
    <scope>NUCLEOTIDE SEQUENCE</scope>
    <source>
        <strain evidence="2">BMA12</strain>
    </source>
</reference>
<gene>
    <name evidence="2" type="ORF">QQ020_21675</name>
</gene>
<keyword evidence="1" id="KW-0732">Signal</keyword>
<accession>A0ABT8LAK0</accession>
<proteinExistence type="predicted"/>
<evidence type="ECO:0000313" key="3">
    <source>
        <dbReference type="Proteomes" id="UP001172083"/>
    </source>
</evidence>
<dbReference type="RefSeq" id="WP_346760043.1">
    <property type="nucleotide sequence ID" value="NZ_JAUJEB010000005.1"/>
</dbReference>
<evidence type="ECO:0000313" key="2">
    <source>
        <dbReference type="EMBL" id="MDN5214703.1"/>
    </source>
</evidence>
<dbReference type="EMBL" id="JAUJEB010000005">
    <property type="protein sequence ID" value="MDN5214703.1"/>
    <property type="molecule type" value="Genomic_DNA"/>
</dbReference>
<organism evidence="2 3">
    <name type="scientific">Agaribacillus aureus</name>
    <dbReference type="NCBI Taxonomy" id="3051825"/>
    <lineage>
        <taxon>Bacteria</taxon>
        <taxon>Pseudomonadati</taxon>
        <taxon>Bacteroidota</taxon>
        <taxon>Cytophagia</taxon>
        <taxon>Cytophagales</taxon>
        <taxon>Splendidivirgaceae</taxon>
        <taxon>Agaribacillus</taxon>
    </lineage>
</organism>
<name>A0ABT8LAK0_9BACT</name>
<protein>
    <submittedName>
        <fullName evidence="2">Uncharacterized protein</fullName>
    </submittedName>
</protein>
<sequence length="468" mass="54502">MPVIVIKYNFYFLISCASWLLAPQYCLAQDPVDTDFCWRQITDFRALNRQYRELVRGKMADSCFLVKGQELIDSKLHNSQSMQKAINSLIVDLKSTKRVFRDTLMIYTQSKLYPILKQRIDKLKPNSIDISFNKEVRNLLMLLTDVRQLMGSKSDSLYKDLVNRLEGIYGAIQLKSLKYLSTPDSWQTPKEKPYLAKQEIYSLQEKLDQNISKQLKALFATQQDTSFYLAKDEYLKASQWLQASFKVVNIDLYTAQLDTIYADYLQKNFSLKLKPDIDANTMVEVLKIKGAPYDALMKKFPALANHMVLNVQRYFEFLKDSLPSLPFDSVNRVRIGLLEKALINENRQLTNVIKEGIHLYYEHYQTLNALDKKINEAIGSETSAINDWISEMNEIKQKVGAENRRIIDQGIRKANQVIPEIRELHIIIDEKEFLSENQYKNRLHNLIASGKVTHEAVKQRIREIINYE</sequence>
<dbReference type="Proteomes" id="UP001172083">
    <property type="component" value="Unassembled WGS sequence"/>
</dbReference>
<evidence type="ECO:0000256" key="1">
    <source>
        <dbReference type="SAM" id="SignalP"/>
    </source>
</evidence>
<keyword evidence="3" id="KW-1185">Reference proteome</keyword>
<feature type="chain" id="PRO_5045959192" evidence="1">
    <location>
        <begin position="29"/>
        <end position="468"/>
    </location>
</feature>
<feature type="signal peptide" evidence="1">
    <location>
        <begin position="1"/>
        <end position="28"/>
    </location>
</feature>
<comment type="caution">
    <text evidence="2">The sequence shown here is derived from an EMBL/GenBank/DDBJ whole genome shotgun (WGS) entry which is preliminary data.</text>
</comment>